<name>A0ABP0FYN4_CLALP</name>
<feature type="region of interest" description="Disordered" evidence="1">
    <location>
        <begin position="1"/>
        <end position="49"/>
    </location>
</feature>
<sequence>MVDSTPPPEQATNRRSQSNATNREGSDERQNEIEQADASHTGPGSDEKCDMSCIRKEEVQQHLACHASDNLKNISLDKAV</sequence>
<keyword evidence="3" id="KW-1185">Reference proteome</keyword>
<evidence type="ECO:0000313" key="3">
    <source>
        <dbReference type="Proteomes" id="UP001642483"/>
    </source>
</evidence>
<gene>
    <name evidence="2" type="ORF">CVLEPA_LOCUS15404</name>
</gene>
<organism evidence="2 3">
    <name type="scientific">Clavelina lepadiformis</name>
    <name type="common">Light-bulb sea squirt</name>
    <name type="synonym">Ascidia lepadiformis</name>
    <dbReference type="NCBI Taxonomy" id="159417"/>
    <lineage>
        <taxon>Eukaryota</taxon>
        <taxon>Metazoa</taxon>
        <taxon>Chordata</taxon>
        <taxon>Tunicata</taxon>
        <taxon>Ascidiacea</taxon>
        <taxon>Aplousobranchia</taxon>
        <taxon>Clavelinidae</taxon>
        <taxon>Clavelina</taxon>
    </lineage>
</organism>
<accession>A0ABP0FYN4</accession>
<protein>
    <submittedName>
        <fullName evidence="2">Uncharacterized protein</fullName>
    </submittedName>
</protein>
<proteinExistence type="predicted"/>
<evidence type="ECO:0000256" key="1">
    <source>
        <dbReference type="SAM" id="MobiDB-lite"/>
    </source>
</evidence>
<evidence type="ECO:0000313" key="2">
    <source>
        <dbReference type="EMBL" id="CAK8684418.1"/>
    </source>
</evidence>
<dbReference type="EMBL" id="CAWYQH010000097">
    <property type="protein sequence ID" value="CAK8684418.1"/>
    <property type="molecule type" value="Genomic_DNA"/>
</dbReference>
<comment type="caution">
    <text evidence="2">The sequence shown here is derived from an EMBL/GenBank/DDBJ whole genome shotgun (WGS) entry which is preliminary data.</text>
</comment>
<dbReference type="Proteomes" id="UP001642483">
    <property type="component" value="Unassembled WGS sequence"/>
</dbReference>
<feature type="compositionally biased region" description="Polar residues" evidence="1">
    <location>
        <begin position="10"/>
        <end position="23"/>
    </location>
</feature>
<reference evidence="2 3" key="1">
    <citation type="submission" date="2024-02" db="EMBL/GenBank/DDBJ databases">
        <authorList>
            <person name="Daric V."/>
            <person name="Darras S."/>
        </authorList>
    </citation>
    <scope>NUCLEOTIDE SEQUENCE [LARGE SCALE GENOMIC DNA]</scope>
</reference>